<dbReference type="Proteomes" id="UP001596161">
    <property type="component" value="Unassembled WGS sequence"/>
</dbReference>
<dbReference type="RefSeq" id="WP_378016977.1">
    <property type="nucleotide sequence ID" value="NZ_JBHSKT010000004.1"/>
</dbReference>
<name>A0ABW0EAH5_9BACT</name>
<feature type="transmembrane region" description="Helical" evidence="1">
    <location>
        <begin position="21"/>
        <end position="42"/>
    </location>
</feature>
<evidence type="ECO:0000313" key="2">
    <source>
        <dbReference type="EMBL" id="MFC5270611.1"/>
    </source>
</evidence>
<sequence>MFEPRNPRNQPESTYTKIVKYFSLVMTLLYPAIGVFLFFSTPEQVRLDETTKKILGGVLVVYGIIRAIRVYQEHFKNKNRHHREE</sequence>
<evidence type="ECO:0008006" key="4">
    <source>
        <dbReference type="Google" id="ProtNLM"/>
    </source>
</evidence>
<keyword evidence="1" id="KW-0472">Membrane</keyword>
<dbReference type="EMBL" id="JBHSKT010000004">
    <property type="protein sequence ID" value="MFC5270611.1"/>
    <property type="molecule type" value="Genomic_DNA"/>
</dbReference>
<protein>
    <recommendedName>
        <fullName evidence="4">SoxR reducing system RseC family protein</fullName>
    </recommendedName>
</protein>
<reference evidence="3" key="1">
    <citation type="journal article" date="2019" name="Int. J. Syst. Evol. Microbiol.">
        <title>The Global Catalogue of Microorganisms (GCM) 10K type strain sequencing project: providing services to taxonomists for standard genome sequencing and annotation.</title>
        <authorList>
            <consortium name="The Broad Institute Genomics Platform"/>
            <consortium name="The Broad Institute Genome Sequencing Center for Infectious Disease"/>
            <person name="Wu L."/>
            <person name="Ma J."/>
        </authorList>
    </citation>
    <scope>NUCLEOTIDE SEQUENCE [LARGE SCALE GENOMIC DNA]</scope>
    <source>
        <strain evidence="3">KACC 12602</strain>
    </source>
</reference>
<evidence type="ECO:0000313" key="3">
    <source>
        <dbReference type="Proteomes" id="UP001596161"/>
    </source>
</evidence>
<organism evidence="2 3">
    <name type="scientific">Adhaeribacter terreus</name>
    <dbReference type="NCBI Taxonomy" id="529703"/>
    <lineage>
        <taxon>Bacteria</taxon>
        <taxon>Pseudomonadati</taxon>
        <taxon>Bacteroidota</taxon>
        <taxon>Cytophagia</taxon>
        <taxon>Cytophagales</taxon>
        <taxon>Hymenobacteraceae</taxon>
        <taxon>Adhaeribacter</taxon>
    </lineage>
</organism>
<keyword evidence="3" id="KW-1185">Reference proteome</keyword>
<accession>A0ABW0EAH5</accession>
<keyword evidence="1" id="KW-1133">Transmembrane helix</keyword>
<evidence type="ECO:0000256" key="1">
    <source>
        <dbReference type="SAM" id="Phobius"/>
    </source>
</evidence>
<gene>
    <name evidence="2" type="ORF">ACFPIB_08335</name>
</gene>
<keyword evidence="1" id="KW-0812">Transmembrane</keyword>
<proteinExistence type="predicted"/>
<comment type="caution">
    <text evidence="2">The sequence shown here is derived from an EMBL/GenBank/DDBJ whole genome shotgun (WGS) entry which is preliminary data.</text>
</comment>
<feature type="transmembrane region" description="Helical" evidence="1">
    <location>
        <begin position="54"/>
        <end position="71"/>
    </location>
</feature>